<dbReference type="InterPro" id="IPR019262">
    <property type="entry name" value="DUF2272"/>
</dbReference>
<accession>A0A317E920</accession>
<protein>
    <recommendedName>
        <fullName evidence="2">DUF2272 domain-containing protein</fullName>
    </recommendedName>
</protein>
<dbReference type="AlphaFoldDB" id="A0A317E920"/>
<reference evidence="4" key="1">
    <citation type="submission" date="2018-05" db="EMBL/GenBank/DDBJ databases">
        <title>Zavarzinia sp. HR-AS.</title>
        <authorList>
            <person name="Lee Y."/>
            <person name="Jeon C.O."/>
        </authorList>
    </citation>
    <scope>NUCLEOTIDE SEQUENCE [LARGE SCALE GENOMIC DNA]</scope>
    <source>
        <strain evidence="4">DSM 1231</strain>
    </source>
</reference>
<dbReference type="Pfam" id="PF10030">
    <property type="entry name" value="DUF2272"/>
    <property type="match status" value="1"/>
</dbReference>
<dbReference type="OrthoDB" id="8836344at2"/>
<feature type="signal peptide" evidence="1">
    <location>
        <begin position="1"/>
        <end position="21"/>
    </location>
</feature>
<evidence type="ECO:0000313" key="3">
    <source>
        <dbReference type="EMBL" id="PWR23399.1"/>
    </source>
</evidence>
<dbReference type="EMBL" id="QGLF01000001">
    <property type="protein sequence ID" value="PWR23399.1"/>
    <property type="molecule type" value="Genomic_DNA"/>
</dbReference>
<sequence>MKIAASLACLAIALVMLGSCANRPGGRPGAALPARPVGDIPVPFACGDRAPAPARDGLAAAMVRIAAAEWTRWGRREVEIQPGRSLLLLPSTAATVWEHEREAFPMLAEYWCATPPHRNYWEIAAISAGFAEVRAADGAIEQEALDRLPVGRSPFAEPWSAAFVSWVVYGAGVPESRFRYSDTHWDYVADSANAGRAFRIAGIDEAAPRAGDLVCATRSAPPARHWRQLVAEGSRPMHCDIVVGRAGCSFSPSGQCIEAIGGNVLQGVTLSRIAVDARGRVMPGGWAPGRDWIAVLVNQGG</sequence>
<evidence type="ECO:0000313" key="4">
    <source>
        <dbReference type="Proteomes" id="UP000246077"/>
    </source>
</evidence>
<feature type="domain" description="DUF2272" evidence="2">
    <location>
        <begin position="120"/>
        <end position="296"/>
    </location>
</feature>
<feature type="chain" id="PRO_5016366212" description="DUF2272 domain-containing protein" evidence="1">
    <location>
        <begin position="22"/>
        <end position="301"/>
    </location>
</feature>
<dbReference type="Proteomes" id="UP000246077">
    <property type="component" value="Unassembled WGS sequence"/>
</dbReference>
<organism evidence="3 4">
    <name type="scientific">Zavarzinia compransoris</name>
    <dbReference type="NCBI Taxonomy" id="1264899"/>
    <lineage>
        <taxon>Bacteria</taxon>
        <taxon>Pseudomonadati</taxon>
        <taxon>Pseudomonadota</taxon>
        <taxon>Alphaproteobacteria</taxon>
        <taxon>Rhodospirillales</taxon>
        <taxon>Zavarziniaceae</taxon>
        <taxon>Zavarzinia</taxon>
    </lineage>
</organism>
<evidence type="ECO:0000256" key="1">
    <source>
        <dbReference type="SAM" id="SignalP"/>
    </source>
</evidence>
<keyword evidence="1" id="KW-0732">Signal</keyword>
<name>A0A317E920_9PROT</name>
<dbReference type="RefSeq" id="WP_109919432.1">
    <property type="nucleotide sequence ID" value="NZ_QGLF01000001.1"/>
</dbReference>
<evidence type="ECO:0000259" key="2">
    <source>
        <dbReference type="Pfam" id="PF10030"/>
    </source>
</evidence>
<dbReference type="PROSITE" id="PS51257">
    <property type="entry name" value="PROKAR_LIPOPROTEIN"/>
    <property type="match status" value="1"/>
</dbReference>
<keyword evidence="4" id="KW-1185">Reference proteome</keyword>
<comment type="caution">
    <text evidence="3">The sequence shown here is derived from an EMBL/GenBank/DDBJ whole genome shotgun (WGS) entry which is preliminary data.</text>
</comment>
<proteinExistence type="predicted"/>
<gene>
    <name evidence="3" type="ORF">DKG75_02175</name>
</gene>